<feature type="transmembrane region" description="Helical" evidence="9">
    <location>
        <begin position="114"/>
        <end position="134"/>
    </location>
</feature>
<proteinExistence type="inferred from homology"/>
<feature type="transmembrane region" description="Helical" evidence="9">
    <location>
        <begin position="336"/>
        <end position="352"/>
    </location>
</feature>
<evidence type="ECO:0000256" key="5">
    <source>
        <dbReference type="ARBA" id="ARBA00022989"/>
    </source>
</evidence>
<feature type="transmembrane region" description="Helical" evidence="9">
    <location>
        <begin position="492"/>
        <end position="509"/>
    </location>
</feature>
<feature type="transmembrane region" description="Helical" evidence="9">
    <location>
        <begin position="76"/>
        <end position="94"/>
    </location>
</feature>
<dbReference type="GO" id="GO:0016020">
    <property type="term" value="C:membrane"/>
    <property type="evidence" value="ECO:0007669"/>
    <property type="project" value="UniProtKB-SubCell"/>
</dbReference>
<comment type="subcellular location">
    <subcellularLocation>
        <location evidence="1">Membrane</location>
        <topology evidence="1">Multi-pass membrane protein</topology>
    </subcellularLocation>
</comment>
<feature type="region of interest" description="Disordered" evidence="8">
    <location>
        <begin position="30"/>
        <end position="64"/>
    </location>
</feature>
<dbReference type="GO" id="GO:0016757">
    <property type="term" value="F:glycosyltransferase activity"/>
    <property type="evidence" value="ECO:0007669"/>
    <property type="project" value="UniProtKB-KW"/>
</dbReference>
<gene>
    <name evidence="10" type="primary">mptB</name>
    <name evidence="10" type="ORF">IQ251_03380</name>
</gene>
<keyword evidence="2 10" id="KW-0328">Glycosyltransferase</keyword>
<feature type="transmembrane region" description="Helical" evidence="9">
    <location>
        <begin position="521"/>
        <end position="541"/>
    </location>
</feature>
<evidence type="ECO:0000256" key="4">
    <source>
        <dbReference type="ARBA" id="ARBA00022692"/>
    </source>
</evidence>
<comment type="similarity">
    <text evidence="7">Belongs to the MptA/B family.</text>
</comment>
<feature type="transmembrane region" description="Helical" evidence="9">
    <location>
        <begin position="431"/>
        <end position="449"/>
    </location>
</feature>
<evidence type="ECO:0000256" key="2">
    <source>
        <dbReference type="ARBA" id="ARBA00022676"/>
    </source>
</evidence>
<feature type="transmembrane region" description="Helical" evidence="9">
    <location>
        <begin position="455"/>
        <end position="480"/>
    </location>
</feature>
<comment type="caution">
    <text evidence="10">The sequence shown here is derived from an EMBL/GenBank/DDBJ whole genome shotgun (WGS) entry which is preliminary data.</text>
</comment>
<evidence type="ECO:0000256" key="7">
    <source>
        <dbReference type="ARBA" id="ARBA00043987"/>
    </source>
</evidence>
<keyword evidence="11" id="KW-1185">Reference proteome</keyword>
<evidence type="ECO:0000256" key="9">
    <source>
        <dbReference type="SAM" id="Phobius"/>
    </source>
</evidence>
<dbReference type="Pfam" id="PF26314">
    <property type="entry name" value="MptA_B_family"/>
    <property type="match status" value="1"/>
</dbReference>
<feature type="transmembrane region" description="Helical" evidence="9">
    <location>
        <begin position="364"/>
        <end position="386"/>
    </location>
</feature>
<protein>
    <submittedName>
        <fullName evidence="10">Polyprenol phosphomannose-dependent alpha 1,6 mannosyltransferase MptB</fullName>
    </submittedName>
</protein>
<feature type="transmembrane region" description="Helical" evidence="9">
    <location>
        <begin position="238"/>
        <end position="261"/>
    </location>
</feature>
<dbReference type="EMBL" id="JADEYC010000005">
    <property type="protein sequence ID" value="MBE9373484.1"/>
    <property type="molecule type" value="Genomic_DNA"/>
</dbReference>
<evidence type="ECO:0000313" key="11">
    <source>
        <dbReference type="Proteomes" id="UP000598360"/>
    </source>
</evidence>
<keyword evidence="4 9" id="KW-0812">Transmembrane</keyword>
<dbReference type="NCBIfam" id="NF038066">
    <property type="entry name" value="MptB"/>
    <property type="match status" value="1"/>
</dbReference>
<sequence>MNVTYFDKRCQSAARPGDLTHRLRFVIVAAGETTRGEQSDPTRGDERTTRTGEHGAADPGPLDRAERRQLDVVRRFGTTGSLILAVGAIGAGAAPVSNPVAGVRLLGVPVRMPTVAMACAWLGMMMLVMAWLWLGKLCWPRRARTATVTQLVRTLVMWSLPLAVAPPLFSTDMYGYLAQSEVAARGFDPYVLGSAAALGVDHPFTSNVPNIWRDTPSPYGPLFLMFGQLISRIVGDDVVFGVLVWRVVMLLGLGLAIWAVPRLARRCGVHPTAAMWLGILNPVVLFHVVSGMHNEALMAGIMLAAIEFGLRKPGVVGLIVTGVLLTIAGAIKPPGFVALGFFGIAVVLRRGGRFRDLFAVAAQLLAVFLATMAVITLASGWGLGWIETFDVPNRVKTFMAPLTALGMTGGGISTVLGLGNHTDAMLAITKVIGYLLTAGVCLRMLWLSFRGRLEPLAGLGITLGVLAVAVPVLWPWYLVWSVIPLALATNDNRFRITAMVVSAAVSLLVPPTGAGYVLRAYQIPLAVTAALIAFAVVVLLVRRKVPWPTPARDRVLPATS</sequence>
<reference evidence="10" key="1">
    <citation type="submission" date="2020-10" db="EMBL/GenBank/DDBJ databases">
        <title>Diversity and distribution of actinomycetes associated with coral in the coast of Hainan.</title>
        <authorList>
            <person name="Li F."/>
        </authorList>
    </citation>
    <scope>NUCLEOTIDE SEQUENCE</scope>
    <source>
        <strain evidence="10">HNM0983</strain>
    </source>
</reference>
<evidence type="ECO:0000256" key="1">
    <source>
        <dbReference type="ARBA" id="ARBA00004141"/>
    </source>
</evidence>
<keyword evidence="3" id="KW-0808">Transferase</keyword>
<evidence type="ECO:0000256" key="8">
    <source>
        <dbReference type="SAM" id="MobiDB-lite"/>
    </source>
</evidence>
<dbReference type="Proteomes" id="UP000598360">
    <property type="component" value="Unassembled WGS sequence"/>
</dbReference>
<keyword evidence="6 9" id="KW-0472">Membrane</keyword>
<accession>A0A929B5C6</accession>
<name>A0A929B5C6_9PSEU</name>
<feature type="compositionally biased region" description="Basic and acidic residues" evidence="8">
    <location>
        <begin position="34"/>
        <end position="64"/>
    </location>
</feature>
<evidence type="ECO:0000256" key="6">
    <source>
        <dbReference type="ARBA" id="ARBA00023136"/>
    </source>
</evidence>
<organism evidence="10 11">
    <name type="scientific">Saccharopolyspora montiporae</name>
    <dbReference type="NCBI Taxonomy" id="2781240"/>
    <lineage>
        <taxon>Bacteria</taxon>
        <taxon>Bacillati</taxon>
        <taxon>Actinomycetota</taxon>
        <taxon>Actinomycetes</taxon>
        <taxon>Pseudonocardiales</taxon>
        <taxon>Pseudonocardiaceae</taxon>
        <taxon>Saccharopolyspora</taxon>
    </lineage>
</organism>
<feature type="transmembrane region" description="Helical" evidence="9">
    <location>
        <begin position="273"/>
        <end position="292"/>
    </location>
</feature>
<feature type="transmembrane region" description="Helical" evidence="9">
    <location>
        <begin position="398"/>
        <end position="419"/>
    </location>
</feature>
<evidence type="ECO:0000313" key="10">
    <source>
        <dbReference type="EMBL" id="MBE9373484.1"/>
    </source>
</evidence>
<keyword evidence="5 9" id="KW-1133">Transmembrane helix</keyword>
<dbReference type="AlphaFoldDB" id="A0A929B5C6"/>
<dbReference type="InterPro" id="IPR049829">
    <property type="entry name" value="MptA/B-like"/>
</dbReference>
<evidence type="ECO:0000256" key="3">
    <source>
        <dbReference type="ARBA" id="ARBA00022679"/>
    </source>
</evidence>